<dbReference type="HOGENOM" id="CLU_997434_0_0_1"/>
<reference evidence="2 3" key="1">
    <citation type="journal article" date="2014" name="BMC Genomics">
        <title>Genome sequencing of four Aureobasidium pullulans varieties: biotechnological potential, stress tolerance, and description of new species.</title>
        <authorList>
            <person name="Gostin Ar C."/>
            <person name="Ohm R.A."/>
            <person name="Kogej T."/>
            <person name="Sonjak S."/>
            <person name="Turk M."/>
            <person name="Zajc J."/>
            <person name="Zalar P."/>
            <person name="Grube M."/>
            <person name="Sun H."/>
            <person name="Han J."/>
            <person name="Sharma A."/>
            <person name="Chiniquy J."/>
            <person name="Ngan C.Y."/>
            <person name="Lipzen A."/>
            <person name="Barry K."/>
            <person name="Grigoriev I.V."/>
            <person name="Gunde-Cimerman N."/>
        </authorList>
    </citation>
    <scope>NUCLEOTIDE SEQUENCE [LARGE SCALE GENOMIC DNA]</scope>
    <source>
        <strain evidence="2 3">EXF-2481</strain>
    </source>
</reference>
<dbReference type="InParanoid" id="A0A074YZD4"/>
<organism evidence="2 3">
    <name type="scientific">Aureobasidium subglaciale (strain EXF-2481)</name>
    <name type="common">Aureobasidium pullulans var. subglaciale</name>
    <dbReference type="NCBI Taxonomy" id="1043005"/>
    <lineage>
        <taxon>Eukaryota</taxon>
        <taxon>Fungi</taxon>
        <taxon>Dikarya</taxon>
        <taxon>Ascomycota</taxon>
        <taxon>Pezizomycotina</taxon>
        <taxon>Dothideomycetes</taxon>
        <taxon>Dothideomycetidae</taxon>
        <taxon>Dothideales</taxon>
        <taxon>Saccotheciaceae</taxon>
        <taxon>Aureobasidium</taxon>
    </lineage>
</organism>
<gene>
    <name evidence="2" type="ORF">AUEXF2481DRAFT_82526</name>
</gene>
<accession>A0A074YZD4</accession>
<dbReference type="GeneID" id="25371703"/>
<dbReference type="Proteomes" id="UP000030641">
    <property type="component" value="Unassembled WGS sequence"/>
</dbReference>
<name>A0A074YZD4_AURSE</name>
<dbReference type="AlphaFoldDB" id="A0A074YZD4"/>
<evidence type="ECO:0000256" key="1">
    <source>
        <dbReference type="SAM" id="MobiDB-lite"/>
    </source>
</evidence>
<dbReference type="RefSeq" id="XP_013340713.1">
    <property type="nucleotide sequence ID" value="XM_013485259.1"/>
</dbReference>
<dbReference type="OrthoDB" id="3903207at2759"/>
<feature type="region of interest" description="Disordered" evidence="1">
    <location>
        <begin position="137"/>
        <end position="188"/>
    </location>
</feature>
<dbReference type="EMBL" id="KL584772">
    <property type="protein sequence ID" value="KEQ92211.1"/>
    <property type="molecule type" value="Genomic_DNA"/>
</dbReference>
<evidence type="ECO:0000313" key="3">
    <source>
        <dbReference type="Proteomes" id="UP000030641"/>
    </source>
</evidence>
<keyword evidence="3" id="KW-1185">Reference proteome</keyword>
<protein>
    <submittedName>
        <fullName evidence="2">Uncharacterized protein</fullName>
    </submittedName>
</protein>
<evidence type="ECO:0000313" key="2">
    <source>
        <dbReference type="EMBL" id="KEQ92211.1"/>
    </source>
</evidence>
<sequence length="279" mass="31960">MADSHNTIDPIGDVDYKTPSCALLAKLITIKEEFTQEHAYQAAYETDTLWPDLEFDHHDIYDVAQILRQDGIVLELRLLRLFFVAWDYFPLGQAKLIRDMVLDQLGPVQKPDVTVNNNELAIAARAKPDAVEKKSDCANDETWSTPKQTPCTKTVESGTASFTAKKNGSPNKQKLTPTRHNRSQALSPRSPFKLLFKTQKKWARQRQLKALVSQSKKPKDKQVRRESMKIKLSKDDRLEEELKMEPVTVSAAEKKALTRQKLERKRKLEALTFKAKKRT</sequence>
<feature type="compositionally biased region" description="Polar residues" evidence="1">
    <location>
        <begin position="141"/>
        <end position="176"/>
    </location>
</feature>
<proteinExistence type="predicted"/>